<evidence type="ECO:0000313" key="1">
    <source>
        <dbReference type="EMBL" id="KAH9371406.1"/>
    </source>
</evidence>
<name>A0A9J6FZ32_HAELO</name>
<organism evidence="1 2">
    <name type="scientific">Haemaphysalis longicornis</name>
    <name type="common">Bush tick</name>
    <dbReference type="NCBI Taxonomy" id="44386"/>
    <lineage>
        <taxon>Eukaryota</taxon>
        <taxon>Metazoa</taxon>
        <taxon>Ecdysozoa</taxon>
        <taxon>Arthropoda</taxon>
        <taxon>Chelicerata</taxon>
        <taxon>Arachnida</taxon>
        <taxon>Acari</taxon>
        <taxon>Parasitiformes</taxon>
        <taxon>Ixodida</taxon>
        <taxon>Ixodoidea</taxon>
        <taxon>Ixodidae</taxon>
        <taxon>Haemaphysalinae</taxon>
        <taxon>Haemaphysalis</taxon>
    </lineage>
</organism>
<evidence type="ECO:0000313" key="2">
    <source>
        <dbReference type="Proteomes" id="UP000821853"/>
    </source>
</evidence>
<dbReference type="Proteomes" id="UP000821853">
    <property type="component" value="Chromosome 3"/>
</dbReference>
<evidence type="ECO:0008006" key="3">
    <source>
        <dbReference type="Google" id="ProtNLM"/>
    </source>
</evidence>
<comment type="caution">
    <text evidence="1">The sequence shown here is derived from an EMBL/GenBank/DDBJ whole genome shotgun (WGS) entry which is preliminary data.</text>
</comment>
<dbReference type="AlphaFoldDB" id="A0A9J6FZ32"/>
<dbReference type="VEuPathDB" id="VectorBase:HLOH_055797"/>
<protein>
    <recommendedName>
        <fullName evidence="3">Transposase</fullName>
    </recommendedName>
</protein>
<dbReference type="EMBL" id="JABSTR010000005">
    <property type="protein sequence ID" value="KAH9371406.1"/>
    <property type="molecule type" value="Genomic_DNA"/>
</dbReference>
<dbReference type="OrthoDB" id="7675410at2759"/>
<gene>
    <name evidence="1" type="ORF">HPB48_022272</name>
</gene>
<proteinExistence type="predicted"/>
<sequence length="132" mass="15291">MKQEQFHSVLAHLPEAQRFVVRECIHMSKCATPKGHRYSSNFLTMCMLLHIRSPASYSFLKESKLLPLPAVSTVRRYIPMVTPECGFDEIFLGAFKRKIATKTDIRRHGMLVFDEIQVRDVVVLSTYVQFNE</sequence>
<keyword evidence="2" id="KW-1185">Reference proteome</keyword>
<accession>A0A9J6FZ32</accession>
<reference evidence="1 2" key="1">
    <citation type="journal article" date="2020" name="Cell">
        <title>Large-Scale Comparative Analyses of Tick Genomes Elucidate Their Genetic Diversity and Vector Capacities.</title>
        <authorList>
            <consortium name="Tick Genome and Microbiome Consortium (TIGMIC)"/>
            <person name="Jia N."/>
            <person name="Wang J."/>
            <person name="Shi W."/>
            <person name="Du L."/>
            <person name="Sun Y."/>
            <person name="Zhan W."/>
            <person name="Jiang J.F."/>
            <person name="Wang Q."/>
            <person name="Zhang B."/>
            <person name="Ji P."/>
            <person name="Bell-Sakyi L."/>
            <person name="Cui X.M."/>
            <person name="Yuan T.T."/>
            <person name="Jiang B.G."/>
            <person name="Yang W.F."/>
            <person name="Lam T.T."/>
            <person name="Chang Q.C."/>
            <person name="Ding S.J."/>
            <person name="Wang X.J."/>
            <person name="Zhu J.G."/>
            <person name="Ruan X.D."/>
            <person name="Zhao L."/>
            <person name="Wei J.T."/>
            <person name="Ye R.Z."/>
            <person name="Que T.C."/>
            <person name="Du C.H."/>
            <person name="Zhou Y.H."/>
            <person name="Cheng J.X."/>
            <person name="Dai P.F."/>
            <person name="Guo W.B."/>
            <person name="Han X.H."/>
            <person name="Huang E.J."/>
            <person name="Li L.F."/>
            <person name="Wei W."/>
            <person name="Gao Y.C."/>
            <person name="Liu J.Z."/>
            <person name="Shao H.Z."/>
            <person name="Wang X."/>
            <person name="Wang C.C."/>
            <person name="Yang T.C."/>
            <person name="Huo Q.B."/>
            <person name="Li W."/>
            <person name="Chen H.Y."/>
            <person name="Chen S.E."/>
            <person name="Zhou L.G."/>
            <person name="Ni X.B."/>
            <person name="Tian J.H."/>
            <person name="Sheng Y."/>
            <person name="Liu T."/>
            <person name="Pan Y.S."/>
            <person name="Xia L.Y."/>
            <person name="Li J."/>
            <person name="Zhao F."/>
            <person name="Cao W.C."/>
        </authorList>
    </citation>
    <scope>NUCLEOTIDE SEQUENCE [LARGE SCALE GENOMIC DNA]</scope>
    <source>
        <strain evidence="1">HaeL-2018</strain>
    </source>
</reference>